<dbReference type="EMBL" id="JBBDHD010000019">
    <property type="protein sequence ID" value="MFH7595460.1"/>
    <property type="molecule type" value="Genomic_DNA"/>
</dbReference>
<dbReference type="Proteomes" id="UP001610631">
    <property type="component" value="Unassembled WGS sequence"/>
</dbReference>
<feature type="region of interest" description="Disordered" evidence="1">
    <location>
        <begin position="1"/>
        <end position="25"/>
    </location>
</feature>
<accession>A0ABW7PBU4</accession>
<name>A0ABW7PBU4_9ACTN</name>
<comment type="caution">
    <text evidence="2">The sequence shown here is derived from an EMBL/GenBank/DDBJ whole genome shotgun (WGS) entry which is preliminary data.</text>
</comment>
<evidence type="ECO:0000256" key="1">
    <source>
        <dbReference type="SAM" id="MobiDB-lite"/>
    </source>
</evidence>
<keyword evidence="3" id="KW-1185">Reference proteome</keyword>
<reference evidence="2 3" key="1">
    <citation type="submission" date="2024-03" db="EMBL/GenBank/DDBJ databases">
        <title>Whole genome sequencing of Streptomyces racemochromogenes, to identify antimicrobial biosynthetic gene clusters.</title>
        <authorList>
            <person name="Suryawanshi P."/>
            <person name="Krishnaraj P.U."/>
            <person name="Arun Y.P."/>
            <person name="Suryawanshi M.P."/>
            <person name="Rakshit O."/>
        </authorList>
    </citation>
    <scope>NUCLEOTIDE SEQUENCE [LARGE SCALE GENOMIC DNA]</scope>
    <source>
        <strain evidence="2 3">AUDT626</strain>
    </source>
</reference>
<protein>
    <submittedName>
        <fullName evidence="2">Uncharacterized protein</fullName>
    </submittedName>
</protein>
<evidence type="ECO:0000313" key="3">
    <source>
        <dbReference type="Proteomes" id="UP001610631"/>
    </source>
</evidence>
<sequence>MADPQGQGFEPATGDGPPPSGPARAGELATAYEGLVQIRRLLTGGVGVPAPWELRMMPRAVALVLEAAGFPPSAVDADGRRSRTGYRVAAGAEGLVEVTWAGPPGSGAAGEERERLSACAAELERHGWDCLLYRGPRGRRFLEVGAPHPAG</sequence>
<organism evidence="2 3">
    <name type="scientific">Streptomyces racemochromogenes</name>
    <dbReference type="NCBI Taxonomy" id="67353"/>
    <lineage>
        <taxon>Bacteria</taxon>
        <taxon>Bacillati</taxon>
        <taxon>Actinomycetota</taxon>
        <taxon>Actinomycetes</taxon>
        <taxon>Kitasatosporales</taxon>
        <taxon>Streptomycetaceae</taxon>
        <taxon>Streptomyces</taxon>
    </lineage>
</organism>
<dbReference type="RefSeq" id="WP_395509386.1">
    <property type="nucleotide sequence ID" value="NZ_JBBDHD010000019.1"/>
</dbReference>
<gene>
    <name evidence="2" type="ORF">WDV06_10210</name>
</gene>
<evidence type="ECO:0000313" key="2">
    <source>
        <dbReference type="EMBL" id="MFH7595460.1"/>
    </source>
</evidence>
<proteinExistence type="predicted"/>